<proteinExistence type="predicted"/>
<protein>
    <submittedName>
        <fullName evidence="1">Uncharacterized protein</fullName>
    </submittedName>
</protein>
<feature type="non-terminal residue" evidence="1">
    <location>
        <position position="1"/>
    </location>
</feature>
<sequence>GLDHVITARLKQATTVYELIMAICRGESKEQQGMGSVCNDGMGSVE</sequence>
<keyword evidence="2" id="KW-1185">Reference proteome</keyword>
<reference evidence="1 2" key="1">
    <citation type="journal article" date="2018" name="Front. Plant Sci.">
        <title>Red Clover (Trifolium pratense) and Zigzag Clover (T. medium) - A Picture of Genomic Similarities and Differences.</title>
        <authorList>
            <person name="Dluhosova J."/>
            <person name="Istvanek J."/>
            <person name="Nedelnik J."/>
            <person name="Repkova J."/>
        </authorList>
    </citation>
    <scope>NUCLEOTIDE SEQUENCE [LARGE SCALE GENOMIC DNA]</scope>
    <source>
        <strain evidence="2">cv. 10/8</strain>
        <tissue evidence="1">Leaf</tissue>
    </source>
</reference>
<dbReference type="EMBL" id="LXQA010419387">
    <property type="protein sequence ID" value="MCI50634.1"/>
    <property type="molecule type" value="Genomic_DNA"/>
</dbReference>
<name>A0A392SQZ4_9FABA</name>
<organism evidence="1 2">
    <name type="scientific">Trifolium medium</name>
    <dbReference type="NCBI Taxonomy" id="97028"/>
    <lineage>
        <taxon>Eukaryota</taxon>
        <taxon>Viridiplantae</taxon>
        <taxon>Streptophyta</taxon>
        <taxon>Embryophyta</taxon>
        <taxon>Tracheophyta</taxon>
        <taxon>Spermatophyta</taxon>
        <taxon>Magnoliopsida</taxon>
        <taxon>eudicotyledons</taxon>
        <taxon>Gunneridae</taxon>
        <taxon>Pentapetalae</taxon>
        <taxon>rosids</taxon>
        <taxon>fabids</taxon>
        <taxon>Fabales</taxon>
        <taxon>Fabaceae</taxon>
        <taxon>Papilionoideae</taxon>
        <taxon>50 kb inversion clade</taxon>
        <taxon>NPAAA clade</taxon>
        <taxon>Hologalegina</taxon>
        <taxon>IRL clade</taxon>
        <taxon>Trifolieae</taxon>
        <taxon>Trifolium</taxon>
    </lineage>
</organism>
<dbReference type="Proteomes" id="UP000265520">
    <property type="component" value="Unassembled WGS sequence"/>
</dbReference>
<dbReference type="AlphaFoldDB" id="A0A392SQZ4"/>
<evidence type="ECO:0000313" key="1">
    <source>
        <dbReference type="EMBL" id="MCI50634.1"/>
    </source>
</evidence>
<comment type="caution">
    <text evidence="1">The sequence shown here is derived from an EMBL/GenBank/DDBJ whole genome shotgun (WGS) entry which is preliminary data.</text>
</comment>
<evidence type="ECO:0000313" key="2">
    <source>
        <dbReference type="Proteomes" id="UP000265520"/>
    </source>
</evidence>
<accession>A0A392SQZ4</accession>